<dbReference type="InterPro" id="IPR016181">
    <property type="entry name" value="Acyl_CoA_acyltransferase"/>
</dbReference>
<sequence>MPLLVTPALPGDLLATLAQPHLDTGDGLLLRPWRPEDAGTVRAAFSCPVIQRWHVRRIDGDAEARDWIAGWAARWRNGTDASWAVVDERDRPLGQVGLRMISLFEASAELSYWVLPAARGAGVAARSVGALTAWCFGSLGLHRLGLLHSTANAASCRVAERSGYALEGTLRSALRHADGWHDVHLHARLRADGDIPAASAG</sequence>
<dbReference type="Gene3D" id="3.40.630.30">
    <property type="match status" value="1"/>
</dbReference>
<keyword evidence="3" id="KW-1185">Reference proteome</keyword>
<dbReference type="EC" id="2.3.1.-" evidence="2"/>
<dbReference type="InterPro" id="IPR051908">
    <property type="entry name" value="Ribosomal_N-acetyltransferase"/>
</dbReference>
<dbReference type="GO" id="GO:0016746">
    <property type="term" value="F:acyltransferase activity"/>
    <property type="evidence" value="ECO:0007669"/>
    <property type="project" value="UniProtKB-KW"/>
</dbReference>
<dbReference type="SUPFAM" id="SSF55729">
    <property type="entry name" value="Acyl-CoA N-acyltransferases (Nat)"/>
    <property type="match status" value="1"/>
</dbReference>
<proteinExistence type="predicted"/>
<dbReference type="Proteomes" id="UP001332243">
    <property type="component" value="Unassembled WGS sequence"/>
</dbReference>
<dbReference type="RefSeq" id="WP_331216563.1">
    <property type="nucleotide sequence ID" value="NZ_JAZGQK010000021.1"/>
</dbReference>
<keyword evidence="2" id="KW-0012">Acyltransferase</keyword>
<accession>A0ABU7RY70</accession>
<evidence type="ECO:0000313" key="3">
    <source>
        <dbReference type="Proteomes" id="UP001332243"/>
    </source>
</evidence>
<dbReference type="EMBL" id="JAZGQK010000021">
    <property type="protein sequence ID" value="MEE6261477.1"/>
    <property type="molecule type" value="Genomic_DNA"/>
</dbReference>
<evidence type="ECO:0000313" key="2">
    <source>
        <dbReference type="EMBL" id="MEE6261477.1"/>
    </source>
</evidence>
<organism evidence="2 3">
    <name type="scientific">Plantactinospora sonchi</name>
    <dbReference type="NCBI Taxonomy" id="1544735"/>
    <lineage>
        <taxon>Bacteria</taxon>
        <taxon>Bacillati</taxon>
        <taxon>Actinomycetota</taxon>
        <taxon>Actinomycetes</taxon>
        <taxon>Micromonosporales</taxon>
        <taxon>Micromonosporaceae</taxon>
        <taxon>Plantactinospora</taxon>
    </lineage>
</organism>
<reference evidence="2 3" key="1">
    <citation type="submission" date="2024-01" db="EMBL/GenBank/DDBJ databases">
        <title>Genome insights into Plantactinospora sonchi sp. nov.</title>
        <authorList>
            <person name="Wang L."/>
        </authorList>
    </citation>
    <scope>NUCLEOTIDE SEQUENCE [LARGE SCALE GENOMIC DNA]</scope>
    <source>
        <strain evidence="2 3">NEAU-QY2</strain>
    </source>
</reference>
<dbReference type="InterPro" id="IPR000182">
    <property type="entry name" value="GNAT_dom"/>
</dbReference>
<dbReference type="PROSITE" id="PS51186">
    <property type="entry name" value="GNAT"/>
    <property type="match status" value="1"/>
</dbReference>
<gene>
    <name evidence="2" type="ORF">V1633_23620</name>
</gene>
<dbReference type="PANTHER" id="PTHR43441:SF10">
    <property type="entry name" value="ACETYLTRANSFERASE"/>
    <property type="match status" value="1"/>
</dbReference>
<keyword evidence="2" id="KW-0808">Transferase</keyword>
<comment type="caution">
    <text evidence="2">The sequence shown here is derived from an EMBL/GenBank/DDBJ whole genome shotgun (WGS) entry which is preliminary data.</text>
</comment>
<name>A0ABU7RY70_9ACTN</name>
<dbReference type="PANTHER" id="PTHR43441">
    <property type="entry name" value="RIBOSOMAL-PROTEIN-SERINE ACETYLTRANSFERASE"/>
    <property type="match status" value="1"/>
</dbReference>
<dbReference type="Pfam" id="PF13302">
    <property type="entry name" value="Acetyltransf_3"/>
    <property type="match status" value="1"/>
</dbReference>
<feature type="domain" description="N-acetyltransferase" evidence="1">
    <location>
        <begin position="28"/>
        <end position="192"/>
    </location>
</feature>
<evidence type="ECO:0000259" key="1">
    <source>
        <dbReference type="PROSITE" id="PS51186"/>
    </source>
</evidence>
<protein>
    <submittedName>
        <fullName evidence="2">GNAT family N-acetyltransferase</fullName>
        <ecNumber evidence="2">2.3.1.-</ecNumber>
    </submittedName>
</protein>